<gene>
    <name evidence="2" type="ORF">ENX16_01215</name>
</gene>
<dbReference type="EMBL" id="DTMZ01000016">
    <property type="protein sequence ID" value="HGD12692.1"/>
    <property type="molecule type" value="Genomic_DNA"/>
</dbReference>
<dbReference type="AlphaFoldDB" id="A0A7V3UZI3"/>
<keyword evidence="1" id="KW-0560">Oxidoreductase</keyword>
<organism evidence="2">
    <name type="scientific">candidate division WOR-3 bacterium</name>
    <dbReference type="NCBI Taxonomy" id="2052148"/>
    <lineage>
        <taxon>Bacteria</taxon>
        <taxon>Bacteria division WOR-3</taxon>
    </lineage>
</organism>
<evidence type="ECO:0000313" key="2">
    <source>
        <dbReference type="EMBL" id="HGD12692.1"/>
    </source>
</evidence>
<dbReference type="GO" id="GO:0016491">
    <property type="term" value="F:oxidoreductase activity"/>
    <property type="evidence" value="ECO:0007669"/>
    <property type="project" value="UniProtKB-KW"/>
</dbReference>
<dbReference type="InterPro" id="IPR006058">
    <property type="entry name" value="2Fe2S_fd_BS"/>
</dbReference>
<reference evidence="2" key="1">
    <citation type="journal article" date="2020" name="mSystems">
        <title>Genome- and Community-Level Interaction Insights into Carbon Utilization and Element Cycling Functions of Hydrothermarchaeota in Hydrothermal Sediment.</title>
        <authorList>
            <person name="Zhou Z."/>
            <person name="Liu Y."/>
            <person name="Xu W."/>
            <person name="Pan J."/>
            <person name="Luo Z.H."/>
            <person name="Li M."/>
        </authorList>
    </citation>
    <scope>NUCLEOTIDE SEQUENCE [LARGE SCALE GENOMIC DNA]</scope>
    <source>
        <strain evidence="2">SpSt-914</strain>
    </source>
</reference>
<protein>
    <submittedName>
        <fullName evidence="2">(2Fe-2S)-binding protein</fullName>
    </submittedName>
</protein>
<dbReference type="Pfam" id="PF13510">
    <property type="entry name" value="Fer2_4"/>
    <property type="match status" value="1"/>
</dbReference>
<evidence type="ECO:0000256" key="1">
    <source>
        <dbReference type="ARBA" id="ARBA00023002"/>
    </source>
</evidence>
<dbReference type="SUPFAM" id="SSF54292">
    <property type="entry name" value="2Fe-2S ferredoxin-like"/>
    <property type="match status" value="1"/>
</dbReference>
<sequence>MPKRTSENKNLRISEHPILSFNRGQKVTFYFEGKPMQGYLGETIAAALVANGVKVFRYTEKHKRARGFFCAVGKCSSCLMVVDGIPNTMVCMEPLRAGVRVERQRGRGKLKTGDL</sequence>
<comment type="caution">
    <text evidence="2">The sequence shown here is derived from an EMBL/GenBank/DDBJ whole genome shotgun (WGS) entry which is preliminary data.</text>
</comment>
<proteinExistence type="predicted"/>
<dbReference type="GO" id="GO:0051537">
    <property type="term" value="F:2 iron, 2 sulfur cluster binding"/>
    <property type="evidence" value="ECO:0007669"/>
    <property type="project" value="InterPro"/>
</dbReference>
<dbReference type="InterPro" id="IPR042204">
    <property type="entry name" value="2Fe-2S-bd_N"/>
</dbReference>
<accession>A0A7V3UZI3</accession>
<dbReference type="PROSITE" id="PS00197">
    <property type="entry name" value="2FE2S_FER_1"/>
    <property type="match status" value="1"/>
</dbReference>
<dbReference type="InterPro" id="IPR036010">
    <property type="entry name" value="2Fe-2S_ferredoxin-like_sf"/>
</dbReference>
<dbReference type="Gene3D" id="3.10.20.440">
    <property type="entry name" value="2Fe-2S iron-sulphur cluster binding domain, sarcosine oxidase, alpha subunit, N-terminal domain"/>
    <property type="match status" value="1"/>
</dbReference>
<name>A0A7V3UZI3_UNCW3</name>